<reference evidence="2" key="1">
    <citation type="submission" date="2020-10" db="EMBL/GenBank/DDBJ databases">
        <title>Connecting structure to function with the recovery of over 1000 high-quality activated sludge metagenome-assembled genomes encoding full-length rRNA genes using long-read sequencing.</title>
        <authorList>
            <person name="Singleton C.M."/>
            <person name="Petriglieri F."/>
            <person name="Kristensen J.M."/>
            <person name="Kirkegaard R.H."/>
            <person name="Michaelsen T.Y."/>
            <person name="Andersen M.H."/>
            <person name="Karst S.M."/>
            <person name="Dueholm M.S."/>
            <person name="Nielsen P.H."/>
            <person name="Albertsen M."/>
        </authorList>
    </citation>
    <scope>NUCLEOTIDE SEQUENCE</scope>
    <source>
        <strain evidence="2">Hirt_18-Q3-R61-65_BATAC.395</strain>
    </source>
</reference>
<dbReference type="Pfam" id="PF14334">
    <property type="entry name" value="DUF4390"/>
    <property type="match status" value="1"/>
</dbReference>
<dbReference type="EMBL" id="JADJUC010000028">
    <property type="protein sequence ID" value="MBK8525250.1"/>
    <property type="molecule type" value="Genomic_DNA"/>
</dbReference>
<comment type="caution">
    <text evidence="2">The sequence shown here is derived from an EMBL/GenBank/DDBJ whole genome shotgun (WGS) entry which is preliminary data.</text>
</comment>
<protein>
    <submittedName>
        <fullName evidence="2">DUF4390 domain-containing protein</fullName>
    </submittedName>
</protein>
<proteinExistence type="predicted"/>
<evidence type="ECO:0000313" key="2">
    <source>
        <dbReference type="EMBL" id="MBK8525250.1"/>
    </source>
</evidence>
<feature type="chain" id="PRO_5038823534" evidence="1">
    <location>
        <begin position="30"/>
        <end position="230"/>
    </location>
</feature>
<dbReference type="Proteomes" id="UP000886689">
    <property type="component" value="Unassembled WGS sequence"/>
</dbReference>
<feature type="signal peptide" evidence="1">
    <location>
        <begin position="1"/>
        <end position="29"/>
    </location>
</feature>
<accession>A0A9D7K2K7</accession>
<evidence type="ECO:0000313" key="3">
    <source>
        <dbReference type="Proteomes" id="UP000886689"/>
    </source>
</evidence>
<keyword evidence="1" id="KW-0732">Signal</keyword>
<sequence>MRFCRKLAKSLTVFLLALFSALFVMPAAAAEIDVRNVQLTAVEDGGFLLSADFAIDFSPRLEEAVSKGLALHFLAEFELTRPRWYWFDEKVVKSQQTWRLTYHALTRQYRLSTGALHQSFTSLDEALRVLSRLRNWQVGERERFASGENFAAALRMRLDTSQLPKPFQLEALSNREWVLASEWKRWVFTVPAAPAAAPAVLSSPAPASVVAPPPATDAVTPAVTVGADAK</sequence>
<organism evidence="2 3">
    <name type="scientific">Candidatus Proximibacter danicus</name>
    <dbReference type="NCBI Taxonomy" id="2954365"/>
    <lineage>
        <taxon>Bacteria</taxon>
        <taxon>Pseudomonadati</taxon>
        <taxon>Pseudomonadota</taxon>
        <taxon>Betaproteobacteria</taxon>
        <taxon>Candidatus Proximibacter</taxon>
    </lineage>
</organism>
<dbReference type="InterPro" id="IPR025500">
    <property type="entry name" value="DUF4390"/>
</dbReference>
<gene>
    <name evidence="2" type="ORF">IPL58_15170</name>
</gene>
<name>A0A9D7K2K7_9PROT</name>
<evidence type="ECO:0000256" key="1">
    <source>
        <dbReference type="SAM" id="SignalP"/>
    </source>
</evidence>
<dbReference type="AlphaFoldDB" id="A0A9D7K2K7"/>